<name>A0A8B7NJ99_HYAAZ</name>
<dbReference type="AlphaFoldDB" id="A0A8B7NJ99"/>
<evidence type="ECO:0000313" key="1">
    <source>
        <dbReference type="Proteomes" id="UP000694843"/>
    </source>
</evidence>
<reference evidence="2" key="1">
    <citation type="submission" date="2025-08" db="UniProtKB">
        <authorList>
            <consortium name="RefSeq"/>
        </authorList>
    </citation>
    <scope>IDENTIFICATION</scope>
    <source>
        <tissue evidence="2">Whole organism</tissue>
    </source>
</reference>
<sequence>MTIRNLQQSVARKEAARREAEQQHRLQLQQSVQQLSGLLDEASSSSLIIARSLDILKRTLQELTHEVTVLNSAQRTLLSHHANATHRAHSALAHLAQATLQQNITQSLQEMAAANQRLRSQLLRNCDQLPTNPSDLPDAERVTVDVVDAVGAVGDAAAAAEEALTLMRRAARGQTSLKHKEAHEALVLCQPNPSM</sequence>
<dbReference type="Proteomes" id="UP000694843">
    <property type="component" value="Unplaced"/>
</dbReference>
<dbReference type="KEGG" id="hazt:108670737"/>
<dbReference type="GeneID" id="108670737"/>
<accession>A0A8B7NJ99</accession>
<gene>
    <name evidence="2" type="primary">LOC108670737</name>
</gene>
<proteinExistence type="predicted"/>
<keyword evidence="1" id="KW-1185">Reference proteome</keyword>
<protein>
    <submittedName>
        <fullName evidence="2">Uncharacterized protein LOC108670737</fullName>
    </submittedName>
</protein>
<organism evidence="1 2">
    <name type="scientific">Hyalella azteca</name>
    <name type="common">Amphipod</name>
    <dbReference type="NCBI Taxonomy" id="294128"/>
    <lineage>
        <taxon>Eukaryota</taxon>
        <taxon>Metazoa</taxon>
        <taxon>Ecdysozoa</taxon>
        <taxon>Arthropoda</taxon>
        <taxon>Crustacea</taxon>
        <taxon>Multicrustacea</taxon>
        <taxon>Malacostraca</taxon>
        <taxon>Eumalacostraca</taxon>
        <taxon>Peracarida</taxon>
        <taxon>Amphipoda</taxon>
        <taxon>Senticaudata</taxon>
        <taxon>Talitrida</taxon>
        <taxon>Talitroidea</taxon>
        <taxon>Hyalellidae</taxon>
        <taxon>Hyalella</taxon>
    </lineage>
</organism>
<evidence type="ECO:0000313" key="2">
    <source>
        <dbReference type="RefSeq" id="XP_018013717.1"/>
    </source>
</evidence>
<dbReference type="RefSeq" id="XP_018013717.1">
    <property type="nucleotide sequence ID" value="XM_018158228.1"/>
</dbReference>